<keyword evidence="2" id="KW-1185">Reference proteome</keyword>
<reference evidence="1" key="1">
    <citation type="submission" date="2021-06" db="EMBL/GenBank/DDBJ databases">
        <authorList>
            <person name="Ellington A.J."/>
            <person name="Bryan N.C."/>
            <person name="Christner B.C."/>
            <person name="Reisch C.R."/>
        </authorList>
    </citation>
    <scope>NUCLEOTIDE SEQUENCE</scope>
    <source>
        <strain evidence="1">L6-1</strain>
    </source>
</reference>
<proteinExistence type="predicted"/>
<evidence type="ECO:0000313" key="2">
    <source>
        <dbReference type="Proteomes" id="UP000681794"/>
    </source>
</evidence>
<evidence type="ECO:0000313" key="1">
    <source>
        <dbReference type="EMBL" id="QWS33191.1"/>
    </source>
</evidence>
<sequence>MPLTVVRREHVHLYAREPRTQPARTAVDALLRLQHAEEDQLERARVESGLTKNEFLTVRYMLQAHRDGRTMGPKDLAVMLSVSNASVTKIVDGLVEKGDLVRSPHPTDRRAQVLEPTEQAARKIDVSYETFHEAVVEVIDHLSAEDNAVLARCLGQITAALDAGMPTPVDEYTVEARSGAADDEDGAAAES</sequence>
<name>A0ACD1E2Y9_9MICO</name>
<dbReference type="EMBL" id="CP076544">
    <property type="protein sequence ID" value="QWS33191.1"/>
    <property type="molecule type" value="Genomic_DNA"/>
</dbReference>
<organism evidence="1 2">
    <name type="scientific">Curtobacterium aetherium</name>
    <dbReference type="NCBI Taxonomy" id="2841594"/>
    <lineage>
        <taxon>Bacteria</taxon>
        <taxon>Bacillati</taxon>
        <taxon>Actinomycetota</taxon>
        <taxon>Actinomycetes</taxon>
        <taxon>Micrococcales</taxon>
        <taxon>Microbacteriaceae</taxon>
        <taxon>Curtobacterium</taxon>
    </lineage>
</organism>
<accession>A0ACD1E2Y9</accession>
<gene>
    <name evidence="1" type="ORF">KM842_13205</name>
</gene>
<dbReference type="Proteomes" id="UP000681794">
    <property type="component" value="Chromosome"/>
</dbReference>
<protein>
    <submittedName>
        <fullName evidence="1">MarR family transcriptional regulator</fullName>
    </submittedName>
</protein>